<feature type="signal peptide" evidence="1">
    <location>
        <begin position="1"/>
        <end position="20"/>
    </location>
</feature>
<protein>
    <submittedName>
        <fullName evidence="2">Uncharacterized protein</fullName>
    </submittedName>
</protein>
<evidence type="ECO:0000256" key="1">
    <source>
        <dbReference type="SAM" id="SignalP"/>
    </source>
</evidence>
<dbReference type="RefSeq" id="WP_345533993.1">
    <property type="nucleotide sequence ID" value="NZ_BAABLD010000015.1"/>
</dbReference>
<name>A0ABP9QY71_9RHOO</name>
<dbReference type="EMBL" id="BAABLD010000015">
    <property type="protein sequence ID" value="GAA5169408.1"/>
    <property type="molecule type" value="Genomic_DNA"/>
</dbReference>
<reference evidence="3" key="1">
    <citation type="journal article" date="2019" name="Int. J. Syst. Evol. Microbiol.">
        <title>The Global Catalogue of Microorganisms (GCM) 10K type strain sequencing project: providing services to taxonomists for standard genome sequencing and annotation.</title>
        <authorList>
            <consortium name="The Broad Institute Genomics Platform"/>
            <consortium name="The Broad Institute Genome Sequencing Center for Infectious Disease"/>
            <person name="Wu L."/>
            <person name="Ma J."/>
        </authorList>
    </citation>
    <scope>NUCLEOTIDE SEQUENCE [LARGE SCALE GENOMIC DNA]</scope>
    <source>
        <strain evidence="3">JCM 18715</strain>
    </source>
</reference>
<feature type="chain" id="PRO_5047323497" evidence="1">
    <location>
        <begin position="21"/>
        <end position="127"/>
    </location>
</feature>
<keyword evidence="1" id="KW-0732">Signal</keyword>
<dbReference type="Proteomes" id="UP001500547">
    <property type="component" value="Unassembled WGS sequence"/>
</dbReference>
<evidence type="ECO:0000313" key="2">
    <source>
        <dbReference type="EMBL" id="GAA5169408.1"/>
    </source>
</evidence>
<organism evidence="2 3">
    <name type="scientific">Viridibacterium curvum</name>
    <dbReference type="NCBI Taxonomy" id="1101404"/>
    <lineage>
        <taxon>Bacteria</taxon>
        <taxon>Pseudomonadati</taxon>
        <taxon>Pseudomonadota</taxon>
        <taxon>Betaproteobacteria</taxon>
        <taxon>Rhodocyclales</taxon>
        <taxon>Rhodocyclaceae</taxon>
        <taxon>Viridibacterium</taxon>
    </lineage>
</organism>
<comment type="caution">
    <text evidence="2">The sequence shown here is derived from an EMBL/GenBank/DDBJ whole genome shotgun (WGS) entry which is preliminary data.</text>
</comment>
<accession>A0ABP9QY71</accession>
<gene>
    <name evidence="2" type="ORF">GCM10025770_30800</name>
</gene>
<evidence type="ECO:0000313" key="3">
    <source>
        <dbReference type="Proteomes" id="UP001500547"/>
    </source>
</evidence>
<keyword evidence="3" id="KW-1185">Reference proteome</keyword>
<proteinExistence type="predicted"/>
<sequence>MIRSLLLIALAASLHGNAQAASKVVCHVTYGGAAQRIEAQPVASPYKVPVVEIGSYFLFRIVLQTAPRELAAAKIYTYADQEDSPVIIHQASHPWPAANRRQYGFTGLQRVYEPMRDGELEYWCEAR</sequence>